<dbReference type="EMBL" id="KZ820004">
    <property type="protein sequence ID" value="PWN49801.1"/>
    <property type="molecule type" value="Genomic_DNA"/>
</dbReference>
<sequence>MGPSAISKPTTVIPLHVARRIGKRPSTCIAGCRRFSATGLGRTSDGYDTVVIGGGHAGVEAATASARTGSRTLLLTTNLDTIGELSCNPSLGGIGKGTLVREVDALGGICGRVGDKAGIQFKMLNRSKGPAVHGPRTQLDRTLFKRYTQEFVKGQKNLEVRQAEVFDLDLEWFHEVQTRRLERAEGPSSAYPQARVKGVKLATGEVVRCSQAILSTGTFLSAEIHLGLDSRPAGRMVCLPSNSDEPASKGMSVSLQRAGFKLSRLKTGTPARIEAKSLDLGPEWGSRKLDPRFSLVKADASPSPFSFLNDSVSIHPEDQILCWGTRTSAESHRIVRENLDKSIHIRETVKGPRYCPSIESKVKRFPNKETGHPIWLEPEGLPTNPRDGKVIYPNGLSCTLPEREQLELIRSIPGLERAEMLRPGYGVEYDHVDPRELWPNLETKRIRGLWMAGQINGTTGYEEAASQGCLAGLNAGLKTRGLPTLELGRSRAFVGTMIDDLTLQGVEEPYRMFTSRSEYRLTLRSDNADARLTPLLRSICPEAISEERWKRYERVQNDMKQTLHLLSNLRMSPHAWNRSGVPCALDSRERSALEILRNPEMKMQDLFQVLPSLREVPTKTLERVHTEARYLPYLQNQESEIRAYNEDEKLTLPPDLDYDKVEGLNEGLRNRLKTIRPCNLASLKSIQGCTPSSYASLWKYAVKFPHQDSEISSRDPPGTLA</sequence>
<dbReference type="Proteomes" id="UP000245626">
    <property type="component" value="Unassembled WGS sequence"/>
</dbReference>
<accession>A0ACD0NVJ8</accession>
<protein>
    <submittedName>
        <fullName evidence="1">GIDA-domain-containing protein</fullName>
    </submittedName>
</protein>
<keyword evidence="2" id="KW-1185">Reference proteome</keyword>
<proteinExistence type="predicted"/>
<name>A0ACD0NVJ8_9BASI</name>
<evidence type="ECO:0000313" key="1">
    <source>
        <dbReference type="EMBL" id="PWN49801.1"/>
    </source>
</evidence>
<evidence type="ECO:0000313" key="2">
    <source>
        <dbReference type="Proteomes" id="UP000245626"/>
    </source>
</evidence>
<reference evidence="1 2" key="1">
    <citation type="journal article" date="2018" name="Mol. Biol. Evol.">
        <title>Broad Genomic Sampling Reveals a Smut Pathogenic Ancestry of the Fungal Clade Ustilaginomycotina.</title>
        <authorList>
            <person name="Kijpornyongpan T."/>
            <person name="Mondo S.J."/>
            <person name="Barry K."/>
            <person name="Sandor L."/>
            <person name="Lee J."/>
            <person name="Lipzen A."/>
            <person name="Pangilinan J."/>
            <person name="LaButti K."/>
            <person name="Hainaut M."/>
            <person name="Henrissat B."/>
            <person name="Grigoriev I.V."/>
            <person name="Spatafora J.W."/>
            <person name="Aime M.C."/>
        </authorList>
    </citation>
    <scope>NUCLEOTIDE SEQUENCE [LARGE SCALE GENOMIC DNA]</scope>
    <source>
        <strain evidence="1 2">SA 807</strain>
    </source>
</reference>
<organism evidence="1 2">
    <name type="scientific">Violaceomyces palustris</name>
    <dbReference type="NCBI Taxonomy" id="1673888"/>
    <lineage>
        <taxon>Eukaryota</taxon>
        <taxon>Fungi</taxon>
        <taxon>Dikarya</taxon>
        <taxon>Basidiomycota</taxon>
        <taxon>Ustilaginomycotina</taxon>
        <taxon>Ustilaginomycetes</taxon>
        <taxon>Violaceomycetales</taxon>
        <taxon>Violaceomycetaceae</taxon>
        <taxon>Violaceomyces</taxon>
    </lineage>
</organism>
<gene>
    <name evidence="1" type="ORF">IE53DRAFT_387945</name>
</gene>